<dbReference type="Gene3D" id="3.40.630.30">
    <property type="match status" value="1"/>
</dbReference>
<evidence type="ECO:0000259" key="1">
    <source>
        <dbReference type="PROSITE" id="PS51186"/>
    </source>
</evidence>
<name>A0A5N5XHL4_9EURO</name>
<dbReference type="OrthoDB" id="47374at2759"/>
<proteinExistence type="predicted"/>
<dbReference type="Pfam" id="PF00583">
    <property type="entry name" value="Acetyltransf_1"/>
    <property type="match status" value="1"/>
</dbReference>
<sequence length="223" mass="25024">MDSTVTDILELPFTDTARSLHYRLSTDEDKAALRMIDSSFVTDRIFRVDFTTSNAITDTTGFGIRITTINLDSPLHKYFPDDEDSDAEGNPTNGFTVVVEDIGRHSGDDISTTGPTDRKVIGFVSAKFSAWNSRLIITDIEIDPSYRCQGIGRRLIRFAESLGISRYHVHHLWLEVSNVNYPAIQSYLGMGFQLAGLDVSLYIGTQAEREVALFMWKDLDTGR</sequence>
<evidence type="ECO:0000313" key="3">
    <source>
        <dbReference type="Proteomes" id="UP000326565"/>
    </source>
</evidence>
<reference evidence="2 3" key="1">
    <citation type="submission" date="2019-04" db="EMBL/GenBank/DDBJ databases">
        <title>Friends and foes A comparative genomics study of 23 Aspergillus species from section Flavi.</title>
        <authorList>
            <consortium name="DOE Joint Genome Institute"/>
            <person name="Kjaerbolling I."/>
            <person name="Vesth T."/>
            <person name="Frisvad J.C."/>
            <person name="Nybo J.L."/>
            <person name="Theobald S."/>
            <person name="Kildgaard S."/>
            <person name="Isbrandt T."/>
            <person name="Kuo A."/>
            <person name="Sato A."/>
            <person name="Lyhne E.K."/>
            <person name="Kogle M.E."/>
            <person name="Wiebenga A."/>
            <person name="Kun R.S."/>
            <person name="Lubbers R.J."/>
            <person name="Makela M.R."/>
            <person name="Barry K."/>
            <person name="Chovatia M."/>
            <person name="Clum A."/>
            <person name="Daum C."/>
            <person name="Haridas S."/>
            <person name="He G."/>
            <person name="LaButti K."/>
            <person name="Lipzen A."/>
            <person name="Mondo S."/>
            <person name="Riley R."/>
            <person name="Salamov A."/>
            <person name="Simmons B.A."/>
            <person name="Magnuson J.K."/>
            <person name="Henrissat B."/>
            <person name="Mortensen U.H."/>
            <person name="Larsen T.O."/>
            <person name="Devries R.P."/>
            <person name="Grigoriev I.V."/>
            <person name="Machida M."/>
            <person name="Baker S.E."/>
            <person name="Andersen M.R."/>
        </authorList>
    </citation>
    <scope>NUCLEOTIDE SEQUENCE [LARGE SCALE GENOMIC DNA]</scope>
    <source>
        <strain evidence="2 3">CBS 151.66</strain>
    </source>
</reference>
<organism evidence="2 3">
    <name type="scientific">Aspergillus leporis</name>
    <dbReference type="NCBI Taxonomy" id="41062"/>
    <lineage>
        <taxon>Eukaryota</taxon>
        <taxon>Fungi</taxon>
        <taxon>Dikarya</taxon>
        <taxon>Ascomycota</taxon>
        <taxon>Pezizomycotina</taxon>
        <taxon>Eurotiomycetes</taxon>
        <taxon>Eurotiomycetidae</taxon>
        <taxon>Eurotiales</taxon>
        <taxon>Aspergillaceae</taxon>
        <taxon>Aspergillus</taxon>
        <taxon>Aspergillus subgen. Circumdati</taxon>
    </lineage>
</organism>
<keyword evidence="2" id="KW-0012">Acyltransferase</keyword>
<evidence type="ECO:0000313" key="2">
    <source>
        <dbReference type="EMBL" id="KAB8079745.1"/>
    </source>
</evidence>
<dbReference type="EMBL" id="ML732149">
    <property type="protein sequence ID" value="KAB8079745.1"/>
    <property type="molecule type" value="Genomic_DNA"/>
</dbReference>
<accession>A0A5N5XHL4</accession>
<dbReference type="InterPro" id="IPR016181">
    <property type="entry name" value="Acyl_CoA_acyltransferase"/>
</dbReference>
<protein>
    <submittedName>
        <fullName evidence="2">Acyl-CoA N-acyltransferase</fullName>
    </submittedName>
</protein>
<gene>
    <name evidence="2" type="ORF">BDV29DRAFT_164271</name>
</gene>
<keyword evidence="3" id="KW-1185">Reference proteome</keyword>
<dbReference type="InterPro" id="IPR000182">
    <property type="entry name" value="GNAT_dom"/>
</dbReference>
<feature type="domain" description="N-acetyltransferase" evidence="1">
    <location>
        <begin position="64"/>
        <end position="220"/>
    </location>
</feature>
<dbReference type="PROSITE" id="PS51186">
    <property type="entry name" value="GNAT"/>
    <property type="match status" value="1"/>
</dbReference>
<dbReference type="Proteomes" id="UP000326565">
    <property type="component" value="Unassembled WGS sequence"/>
</dbReference>
<dbReference type="AlphaFoldDB" id="A0A5N5XHL4"/>
<keyword evidence="2" id="KW-0808">Transferase</keyword>
<dbReference type="CDD" id="cd04301">
    <property type="entry name" value="NAT_SF"/>
    <property type="match status" value="1"/>
</dbReference>
<dbReference type="GO" id="GO:0016747">
    <property type="term" value="F:acyltransferase activity, transferring groups other than amino-acyl groups"/>
    <property type="evidence" value="ECO:0007669"/>
    <property type="project" value="InterPro"/>
</dbReference>
<dbReference type="SUPFAM" id="SSF55729">
    <property type="entry name" value="Acyl-CoA N-acyltransferases (Nat)"/>
    <property type="match status" value="1"/>
</dbReference>